<evidence type="ECO:0000256" key="4">
    <source>
        <dbReference type="ARBA" id="ARBA00047960"/>
    </source>
</evidence>
<dbReference type="PROSITE" id="PS50404">
    <property type="entry name" value="GST_NTER"/>
    <property type="match status" value="1"/>
</dbReference>
<feature type="domain" description="GST N-terminal" evidence="6">
    <location>
        <begin position="2"/>
        <end position="79"/>
    </location>
</feature>
<dbReference type="AlphaFoldDB" id="A0A7E4W668"/>
<sequence>MSTIQLTYFDTRGIAETARLLLKYGKIDFEDVRIKPADWPALKDSTPTGKVPYLKVGSEIIVESNAINRFIAKRVGLAGKDEFEQAHVDAAADIVKDFYAAVAPWFYVAKGYREGDAASLKVEHFDKNVKLYLPLFQNLLKEANSGFLVKSGVTWADFVLTEFLLSLYQVDPTFLNEYPDLKEYLARIRTVPELKEYYATRPEH</sequence>
<comment type="catalytic activity">
    <reaction evidence="4">
        <text>RX + glutathione = an S-substituted glutathione + a halide anion + H(+)</text>
        <dbReference type="Rhea" id="RHEA:16437"/>
        <dbReference type="ChEBI" id="CHEBI:15378"/>
        <dbReference type="ChEBI" id="CHEBI:16042"/>
        <dbReference type="ChEBI" id="CHEBI:17792"/>
        <dbReference type="ChEBI" id="CHEBI:57925"/>
        <dbReference type="ChEBI" id="CHEBI:90779"/>
        <dbReference type="EC" id="2.5.1.18"/>
    </reaction>
</comment>
<organism evidence="8 9">
    <name type="scientific">Panagrellus redivivus</name>
    <name type="common">Microworm</name>
    <dbReference type="NCBI Taxonomy" id="6233"/>
    <lineage>
        <taxon>Eukaryota</taxon>
        <taxon>Metazoa</taxon>
        <taxon>Ecdysozoa</taxon>
        <taxon>Nematoda</taxon>
        <taxon>Chromadorea</taxon>
        <taxon>Rhabditida</taxon>
        <taxon>Tylenchina</taxon>
        <taxon>Panagrolaimomorpha</taxon>
        <taxon>Panagrolaimoidea</taxon>
        <taxon>Panagrolaimidae</taxon>
        <taxon>Panagrellus</taxon>
    </lineage>
</organism>
<accession>A0A7E4W668</accession>
<dbReference type="InterPro" id="IPR050213">
    <property type="entry name" value="GST_superfamily"/>
</dbReference>
<evidence type="ECO:0000259" key="7">
    <source>
        <dbReference type="PROSITE" id="PS50405"/>
    </source>
</evidence>
<dbReference type="SFLD" id="SFLDG00363">
    <property type="entry name" value="AMPS_(cytGST):_Alpha-__Mu-__Pi"/>
    <property type="match status" value="1"/>
</dbReference>
<reference evidence="9" key="2">
    <citation type="submission" date="2020-10" db="UniProtKB">
        <authorList>
            <consortium name="WormBaseParasite"/>
        </authorList>
    </citation>
    <scope>IDENTIFICATION</scope>
</reference>
<dbReference type="Proteomes" id="UP000492821">
    <property type="component" value="Unassembled WGS sequence"/>
</dbReference>
<keyword evidence="8" id="KW-1185">Reference proteome</keyword>
<dbReference type="Pfam" id="PF14497">
    <property type="entry name" value="GST_C_3"/>
    <property type="match status" value="1"/>
</dbReference>
<dbReference type="InterPro" id="IPR036249">
    <property type="entry name" value="Thioredoxin-like_sf"/>
</dbReference>
<dbReference type="PROSITE" id="PS50405">
    <property type="entry name" value="GST_CTER"/>
    <property type="match status" value="1"/>
</dbReference>
<dbReference type="SFLD" id="SFLDS00019">
    <property type="entry name" value="Glutathione_Transferase_(cytos"/>
    <property type="match status" value="1"/>
</dbReference>
<evidence type="ECO:0000259" key="6">
    <source>
        <dbReference type="PROSITE" id="PS50404"/>
    </source>
</evidence>
<dbReference type="GO" id="GO:0004364">
    <property type="term" value="F:glutathione transferase activity"/>
    <property type="evidence" value="ECO:0007669"/>
    <property type="project" value="UniProtKB-EC"/>
</dbReference>
<dbReference type="InterPro" id="IPR004046">
    <property type="entry name" value="GST_C"/>
</dbReference>
<reference evidence="8" key="1">
    <citation type="journal article" date="2013" name="Genetics">
        <title>The draft genome and transcriptome of Panagrellus redivivus are shaped by the harsh demands of a free-living lifestyle.</title>
        <authorList>
            <person name="Srinivasan J."/>
            <person name="Dillman A.R."/>
            <person name="Macchietto M.G."/>
            <person name="Heikkinen L."/>
            <person name="Lakso M."/>
            <person name="Fracchia K.M."/>
            <person name="Antoshechkin I."/>
            <person name="Mortazavi A."/>
            <person name="Wong G."/>
            <person name="Sternberg P.W."/>
        </authorList>
    </citation>
    <scope>NUCLEOTIDE SEQUENCE [LARGE SCALE GENOMIC DNA]</scope>
    <source>
        <strain evidence="8">MT8872</strain>
    </source>
</reference>
<dbReference type="GO" id="GO:0006749">
    <property type="term" value="P:glutathione metabolic process"/>
    <property type="evidence" value="ECO:0007669"/>
    <property type="project" value="TreeGrafter"/>
</dbReference>
<dbReference type="Gene3D" id="1.20.1050.10">
    <property type="match status" value="1"/>
</dbReference>
<dbReference type="GO" id="GO:0005737">
    <property type="term" value="C:cytoplasm"/>
    <property type="evidence" value="ECO:0007669"/>
    <property type="project" value="UniProtKB-ARBA"/>
</dbReference>
<proteinExistence type="inferred from homology"/>
<keyword evidence="2" id="KW-0808">Transferase</keyword>
<evidence type="ECO:0000256" key="5">
    <source>
        <dbReference type="ARBA" id="ARBA00078118"/>
    </source>
</evidence>
<dbReference type="InterPro" id="IPR036282">
    <property type="entry name" value="Glutathione-S-Trfase_C_sf"/>
</dbReference>
<evidence type="ECO:0000256" key="1">
    <source>
        <dbReference type="ARBA" id="ARBA00012452"/>
    </source>
</evidence>
<evidence type="ECO:0000313" key="8">
    <source>
        <dbReference type="Proteomes" id="UP000492821"/>
    </source>
</evidence>
<dbReference type="PANTHER" id="PTHR11571">
    <property type="entry name" value="GLUTATHIONE S-TRANSFERASE"/>
    <property type="match status" value="1"/>
</dbReference>
<evidence type="ECO:0000313" key="9">
    <source>
        <dbReference type="WBParaSite" id="Pan_g7565.t1"/>
    </source>
</evidence>
<dbReference type="InterPro" id="IPR040079">
    <property type="entry name" value="Glutathione_S-Trfase"/>
</dbReference>
<protein>
    <recommendedName>
        <fullName evidence="1">glutathione transferase</fullName>
        <ecNumber evidence="1">2.5.1.18</ecNumber>
    </recommendedName>
    <alternativeName>
        <fullName evidence="5">GST class-sigma</fullName>
    </alternativeName>
</protein>
<dbReference type="PANTHER" id="PTHR11571:SF224">
    <property type="entry name" value="HEMATOPOIETIC PROSTAGLANDIN D SYNTHASE"/>
    <property type="match status" value="1"/>
</dbReference>
<dbReference type="EC" id="2.5.1.18" evidence="1"/>
<comment type="similarity">
    <text evidence="3">Belongs to the GST superfamily. Sigma family.</text>
</comment>
<dbReference type="CDD" id="cd03192">
    <property type="entry name" value="GST_C_Sigma_like"/>
    <property type="match status" value="1"/>
</dbReference>
<evidence type="ECO:0000256" key="2">
    <source>
        <dbReference type="ARBA" id="ARBA00022679"/>
    </source>
</evidence>
<dbReference type="FunFam" id="1.20.1050.10:FF:000031">
    <property type="entry name" value="Glutathione S-Transferase"/>
    <property type="match status" value="1"/>
</dbReference>
<dbReference type="WBParaSite" id="Pan_g7565.t1">
    <property type="protein sequence ID" value="Pan_g7565.t1"/>
    <property type="gene ID" value="Pan_g7565"/>
</dbReference>
<evidence type="ECO:0000256" key="3">
    <source>
        <dbReference type="ARBA" id="ARBA00038317"/>
    </source>
</evidence>
<name>A0A7E4W668_PANRE</name>
<dbReference type="CDD" id="cd03039">
    <property type="entry name" value="GST_N_Sigma_like"/>
    <property type="match status" value="1"/>
</dbReference>
<dbReference type="InterPro" id="IPR004045">
    <property type="entry name" value="Glutathione_S-Trfase_N"/>
</dbReference>
<dbReference type="SUPFAM" id="SSF52833">
    <property type="entry name" value="Thioredoxin-like"/>
    <property type="match status" value="1"/>
</dbReference>
<dbReference type="SUPFAM" id="SSF47616">
    <property type="entry name" value="GST C-terminal domain-like"/>
    <property type="match status" value="1"/>
</dbReference>
<dbReference type="SFLD" id="SFLDG01205">
    <property type="entry name" value="AMPS.1"/>
    <property type="match status" value="1"/>
</dbReference>
<dbReference type="InterPro" id="IPR010987">
    <property type="entry name" value="Glutathione-S-Trfase_C-like"/>
</dbReference>
<dbReference type="Pfam" id="PF02798">
    <property type="entry name" value="GST_N"/>
    <property type="match status" value="1"/>
</dbReference>
<feature type="domain" description="GST C-terminal" evidence="7">
    <location>
        <begin position="81"/>
        <end position="204"/>
    </location>
</feature>
<dbReference type="Gene3D" id="3.40.30.10">
    <property type="entry name" value="Glutaredoxin"/>
    <property type="match status" value="1"/>
</dbReference>